<organism evidence="2 3">
    <name type="scientific">Anaerocolumna jejuensis DSM 15929</name>
    <dbReference type="NCBI Taxonomy" id="1121322"/>
    <lineage>
        <taxon>Bacteria</taxon>
        <taxon>Bacillati</taxon>
        <taxon>Bacillota</taxon>
        <taxon>Clostridia</taxon>
        <taxon>Lachnospirales</taxon>
        <taxon>Lachnospiraceae</taxon>
        <taxon>Anaerocolumna</taxon>
    </lineage>
</organism>
<dbReference type="PANTHER" id="PTHR36832">
    <property type="entry name" value="SLR1174 PROTEIN-RELATED"/>
    <property type="match status" value="1"/>
</dbReference>
<proteinExistence type="predicted"/>
<dbReference type="RefSeq" id="WP_139241186.1">
    <property type="nucleotide sequence ID" value="NZ_FRAC01000013.1"/>
</dbReference>
<gene>
    <name evidence="2" type="ORF">SAMN02745136_02780</name>
</gene>
<evidence type="ECO:0000256" key="1">
    <source>
        <dbReference type="SAM" id="Phobius"/>
    </source>
</evidence>
<sequence length="282" mass="31627">MTRSLRNQIYSLKACYSLFRIKTAENFQYRLAGIAGATTSIFYAVIEILVYSIFYHYAENKTGGLLASLSLRQVVTYQWLAQFLFLMQPMSVDTEILGKITGGDVGIELCRPLDLYSHWFAKVAAGRLSPLMWRGSGVLVAGMLMPPAYRMSPPASLLHFLLMLISLFSAFLLCTAYGMLACTIRLNVDWGDGPLYMILLAGGVLSGTYLPLQLWPDFMQKFLLLQPFAGYLDIPARFYLGVLNLQDGLWAIGMQVFWITVFILAGRLLMNRQLKKVIVQGG</sequence>
<feature type="transmembrane region" description="Helical" evidence="1">
    <location>
        <begin position="193"/>
        <end position="210"/>
    </location>
</feature>
<dbReference type="Proteomes" id="UP000184386">
    <property type="component" value="Unassembled WGS sequence"/>
</dbReference>
<dbReference type="EMBL" id="FRAC01000013">
    <property type="protein sequence ID" value="SHK55660.1"/>
    <property type="molecule type" value="Genomic_DNA"/>
</dbReference>
<accession>A0A1M6TFB6</accession>
<name>A0A1M6TFB6_9FIRM</name>
<feature type="transmembrane region" description="Helical" evidence="1">
    <location>
        <begin position="29"/>
        <end position="54"/>
    </location>
</feature>
<dbReference type="STRING" id="1121322.SAMN02745136_02780"/>
<dbReference type="OrthoDB" id="8582979at2"/>
<reference evidence="2 3" key="1">
    <citation type="submission" date="2016-11" db="EMBL/GenBank/DDBJ databases">
        <authorList>
            <person name="Jaros S."/>
            <person name="Januszkiewicz K."/>
            <person name="Wedrychowicz H."/>
        </authorList>
    </citation>
    <scope>NUCLEOTIDE SEQUENCE [LARGE SCALE GENOMIC DNA]</scope>
    <source>
        <strain evidence="2 3">DSM 15929</strain>
    </source>
</reference>
<feature type="transmembrane region" description="Helical" evidence="1">
    <location>
        <begin position="248"/>
        <end position="270"/>
    </location>
</feature>
<protein>
    <submittedName>
        <fullName evidence="2">ABC-2 type transport system permease protein</fullName>
    </submittedName>
</protein>
<keyword evidence="1" id="KW-0472">Membrane</keyword>
<keyword evidence="3" id="KW-1185">Reference proteome</keyword>
<feature type="transmembrane region" description="Helical" evidence="1">
    <location>
        <begin position="161"/>
        <end position="181"/>
    </location>
</feature>
<keyword evidence="1" id="KW-1133">Transmembrane helix</keyword>
<dbReference type="AlphaFoldDB" id="A0A1M6TFB6"/>
<evidence type="ECO:0000313" key="2">
    <source>
        <dbReference type="EMBL" id="SHK55660.1"/>
    </source>
</evidence>
<evidence type="ECO:0000313" key="3">
    <source>
        <dbReference type="Proteomes" id="UP000184386"/>
    </source>
</evidence>
<dbReference type="PANTHER" id="PTHR36832:SF2">
    <property type="entry name" value="INTEGRAL MEMBRANE PROTEIN"/>
    <property type="match status" value="1"/>
</dbReference>
<keyword evidence="1" id="KW-0812">Transmembrane</keyword>